<keyword evidence="1" id="KW-0812">Transmembrane</keyword>
<dbReference type="EMBL" id="SKFG01000001">
    <property type="protein sequence ID" value="TCZ81147.1"/>
    <property type="molecule type" value="Genomic_DNA"/>
</dbReference>
<dbReference type="RefSeq" id="WP_132416153.1">
    <property type="nucleotide sequence ID" value="NZ_SKFG01000001.1"/>
</dbReference>
<feature type="transmembrane region" description="Helical" evidence="1">
    <location>
        <begin position="6"/>
        <end position="28"/>
    </location>
</feature>
<keyword evidence="1" id="KW-0472">Membrane</keyword>
<evidence type="ECO:0000259" key="2">
    <source>
        <dbReference type="Pfam" id="PF13472"/>
    </source>
</evidence>
<dbReference type="Proteomes" id="UP000295418">
    <property type="component" value="Unassembled WGS sequence"/>
</dbReference>
<keyword evidence="1" id="KW-1133">Transmembrane helix</keyword>
<dbReference type="InterPro" id="IPR051532">
    <property type="entry name" value="Ester_Hydrolysis_Enzymes"/>
</dbReference>
<protein>
    <submittedName>
        <fullName evidence="3">Lipase</fullName>
    </submittedName>
</protein>
<dbReference type="SUPFAM" id="SSF52266">
    <property type="entry name" value="SGNH hydrolase"/>
    <property type="match status" value="1"/>
</dbReference>
<comment type="caution">
    <text evidence="3">The sequence shown here is derived from an EMBL/GenBank/DDBJ whole genome shotgun (WGS) entry which is preliminary data.</text>
</comment>
<proteinExistence type="predicted"/>
<evidence type="ECO:0000256" key="1">
    <source>
        <dbReference type="SAM" id="Phobius"/>
    </source>
</evidence>
<sequence length="272" mass="30270">MKSSRILWRTIAIVSVVLTILFVGGFVYGMKQVLYPEKSANGLVPTPSVETETKEQLGRDNKIAIVAIGDSLTSGTGDTTGKGYVLRLRDKLEAQSGKETHVLNNLAIPGYRGEQLLKDLKTKKVQEALKDADLIVFSIGGNDIFQNTSGFTVVGNNIEFNPEESIALIDPALKVAKEIVSEIHHANPDATVLYLGLYHPFLDMDKDKLGSLGVQTFNDGMFRILNQYQNMIFVPSYDLFERNGTRFLFTDHFHPNGDGYERIADRMAQILR</sequence>
<evidence type="ECO:0000313" key="4">
    <source>
        <dbReference type="Proteomes" id="UP000295418"/>
    </source>
</evidence>
<evidence type="ECO:0000313" key="3">
    <source>
        <dbReference type="EMBL" id="TCZ81147.1"/>
    </source>
</evidence>
<gene>
    <name evidence="3" type="ORF">E0485_02400</name>
</gene>
<dbReference type="OrthoDB" id="252349at2"/>
<name>A0A4R4EMR3_9BACL</name>
<accession>A0A4R4EMR3</accession>
<reference evidence="3 4" key="1">
    <citation type="submission" date="2019-03" db="EMBL/GenBank/DDBJ databases">
        <authorList>
            <person name="Kim M.K.M."/>
        </authorList>
    </citation>
    <scope>NUCLEOTIDE SEQUENCE [LARGE SCALE GENOMIC DNA]</scope>
    <source>
        <strain evidence="3 4">18JY21-1</strain>
    </source>
</reference>
<keyword evidence="4" id="KW-1185">Reference proteome</keyword>
<feature type="domain" description="SGNH hydrolase-type esterase" evidence="2">
    <location>
        <begin position="67"/>
        <end position="262"/>
    </location>
</feature>
<dbReference type="Gene3D" id="3.40.50.1110">
    <property type="entry name" value="SGNH hydrolase"/>
    <property type="match status" value="1"/>
</dbReference>
<dbReference type="PANTHER" id="PTHR30383:SF27">
    <property type="entry name" value="SPORE GERMINATION LIPASE LIPC"/>
    <property type="match status" value="1"/>
</dbReference>
<dbReference type="GO" id="GO:0004622">
    <property type="term" value="F:phosphatidylcholine lysophospholipase activity"/>
    <property type="evidence" value="ECO:0007669"/>
    <property type="project" value="TreeGrafter"/>
</dbReference>
<dbReference type="InterPro" id="IPR036514">
    <property type="entry name" value="SGNH_hydro_sf"/>
</dbReference>
<dbReference type="AlphaFoldDB" id="A0A4R4EMR3"/>
<dbReference type="InterPro" id="IPR013830">
    <property type="entry name" value="SGNH_hydro"/>
</dbReference>
<dbReference type="PANTHER" id="PTHR30383">
    <property type="entry name" value="THIOESTERASE 1/PROTEASE 1/LYSOPHOSPHOLIPASE L1"/>
    <property type="match status" value="1"/>
</dbReference>
<dbReference type="Pfam" id="PF13472">
    <property type="entry name" value="Lipase_GDSL_2"/>
    <property type="match status" value="1"/>
</dbReference>
<organism evidence="3 4">
    <name type="scientific">Paenibacillus albiflavus</name>
    <dbReference type="NCBI Taxonomy" id="2545760"/>
    <lineage>
        <taxon>Bacteria</taxon>
        <taxon>Bacillati</taxon>
        <taxon>Bacillota</taxon>
        <taxon>Bacilli</taxon>
        <taxon>Bacillales</taxon>
        <taxon>Paenibacillaceae</taxon>
        <taxon>Paenibacillus</taxon>
    </lineage>
</organism>